<name>A0AB33EE65_9PSED</name>
<dbReference type="CDD" id="cd04301">
    <property type="entry name" value="NAT_SF"/>
    <property type="match status" value="1"/>
</dbReference>
<feature type="domain" description="N-acetyltransferase" evidence="1">
    <location>
        <begin position="128"/>
        <end position="266"/>
    </location>
</feature>
<sequence>MDVELAHKIEAAESEYLRSRVESLAGVSGNPYGARVFYNGDYPCFQVNASPSPMFNRIYGDIARGPQAVLKLLKDSAEHSTVIPLIGKPSVLEQYAFVGDARLERLRGWTHWQFACAIEKVDLSRHSFEIEEVTSKTLALFADVHAGGFHTKPEHRLLNQASFAGQTSNGRLKIYVLNADGKVVAGASMYLASNGIAYLGTAATRKDARGYGYHGALISHRIEQAKKHGCHLVAATALASSQSCRNLQRAGLTASHAQALYRLVDN</sequence>
<organism evidence="2 3">
    <name type="scientific">Pseudomonas frederiksbergensis</name>
    <dbReference type="NCBI Taxonomy" id="104087"/>
    <lineage>
        <taxon>Bacteria</taxon>
        <taxon>Pseudomonadati</taxon>
        <taxon>Pseudomonadota</taxon>
        <taxon>Gammaproteobacteria</taxon>
        <taxon>Pseudomonadales</taxon>
        <taxon>Pseudomonadaceae</taxon>
        <taxon>Pseudomonas</taxon>
    </lineage>
</organism>
<dbReference type="GO" id="GO:0016747">
    <property type="term" value="F:acyltransferase activity, transferring groups other than amino-acyl groups"/>
    <property type="evidence" value="ECO:0007669"/>
    <property type="project" value="InterPro"/>
</dbReference>
<dbReference type="InterPro" id="IPR000182">
    <property type="entry name" value="GNAT_dom"/>
</dbReference>
<dbReference type="PROSITE" id="PS51186">
    <property type="entry name" value="GNAT"/>
    <property type="match status" value="1"/>
</dbReference>
<dbReference type="InterPro" id="IPR016181">
    <property type="entry name" value="Acyl_CoA_acyltransferase"/>
</dbReference>
<dbReference type="AlphaFoldDB" id="A0AB33EE65"/>
<dbReference type="SUPFAM" id="SSF55729">
    <property type="entry name" value="Acyl-CoA N-acyltransferases (Nat)"/>
    <property type="match status" value="1"/>
</dbReference>
<gene>
    <name evidence="2" type="ORF">CNN82_18955</name>
</gene>
<proteinExistence type="predicted"/>
<accession>A0AB33EE65</accession>
<dbReference type="Proteomes" id="UP000218385">
    <property type="component" value="Chromosome"/>
</dbReference>
<evidence type="ECO:0000313" key="3">
    <source>
        <dbReference type="Proteomes" id="UP000218385"/>
    </source>
</evidence>
<dbReference type="RefSeq" id="WP_096480628.1">
    <property type="nucleotide sequence ID" value="NZ_CP023466.1"/>
</dbReference>
<dbReference type="Gene3D" id="3.40.630.30">
    <property type="match status" value="1"/>
</dbReference>
<dbReference type="Pfam" id="PF00583">
    <property type="entry name" value="Acetyltransf_1"/>
    <property type="match status" value="1"/>
</dbReference>
<evidence type="ECO:0000313" key="2">
    <source>
        <dbReference type="EMBL" id="ATE78400.1"/>
    </source>
</evidence>
<reference evidence="2 3" key="1">
    <citation type="submission" date="2017-09" db="EMBL/GenBank/DDBJ databases">
        <title>Complete Genome sequence of Lysobacter capsici KNU-15.</title>
        <authorList>
            <person name="Kim M.-C."/>
            <person name="Yi H."/>
            <person name="Lee D.-W."/>
            <person name="Shin J.-H."/>
        </authorList>
    </citation>
    <scope>NUCLEOTIDE SEQUENCE [LARGE SCALE GENOMIC DNA]</scope>
    <source>
        <strain evidence="2 3">KNU-15</strain>
    </source>
</reference>
<evidence type="ECO:0000259" key="1">
    <source>
        <dbReference type="PROSITE" id="PS51186"/>
    </source>
</evidence>
<dbReference type="EMBL" id="CP023466">
    <property type="protein sequence ID" value="ATE78400.1"/>
    <property type="molecule type" value="Genomic_DNA"/>
</dbReference>
<protein>
    <submittedName>
        <fullName evidence="2">GNAT family N-acetyltransferase</fullName>
    </submittedName>
</protein>